<keyword evidence="1" id="KW-1133">Transmembrane helix</keyword>
<evidence type="ECO:0000256" key="1">
    <source>
        <dbReference type="SAM" id="Phobius"/>
    </source>
</evidence>
<dbReference type="EMBL" id="JBHMEY010000089">
    <property type="protein sequence ID" value="MFB9098473.1"/>
    <property type="molecule type" value="Genomic_DNA"/>
</dbReference>
<name>A0ABV5GSV3_9FLAO</name>
<accession>A0ABV5GSV3</accession>
<organism evidence="2 3">
    <name type="scientific">Flavobacterium jumunjinense</name>
    <dbReference type="NCBI Taxonomy" id="998845"/>
    <lineage>
        <taxon>Bacteria</taxon>
        <taxon>Pseudomonadati</taxon>
        <taxon>Bacteroidota</taxon>
        <taxon>Flavobacteriia</taxon>
        <taxon>Flavobacteriales</taxon>
        <taxon>Flavobacteriaceae</taxon>
        <taxon>Flavobacterium</taxon>
    </lineage>
</organism>
<evidence type="ECO:0000313" key="3">
    <source>
        <dbReference type="Proteomes" id="UP001589607"/>
    </source>
</evidence>
<reference evidence="2 3" key="1">
    <citation type="submission" date="2024-09" db="EMBL/GenBank/DDBJ databases">
        <authorList>
            <person name="Sun Q."/>
            <person name="Mori K."/>
        </authorList>
    </citation>
    <scope>NUCLEOTIDE SEQUENCE [LARGE SCALE GENOMIC DNA]</scope>
    <source>
        <strain evidence="2 3">CECT 7955</strain>
    </source>
</reference>
<feature type="transmembrane region" description="Helical" evidence="1">
    <location>
        <begin position="97"/>
        <end position="118"/>
    </location>
</feature>
<keyword evidence="1" id="KW-0812">Transmembrane</keyword>
<keyword evidence="3" id="KW-1185">Reference proteome</keyword>
<feature type="transmembrane region" description="Helical" evidence="1">
    <location>
        <begin position="9"/>
        <end position="29"/>
    </location>
</feature>
<gene>
    <name evidence="2" type="ORF">ACFFVF_18360</name>
</gene>
<proteinExistence type="predicted"/>
<feature type="transmembrane region" description="Helical" evidence="1">
    <location>
        <begin position="67"/>
        <end position="85"/>
    </location>
</feature>
<protein>
    <submittedName>
        <fullName evidence="2">Uncharacterized protein</fullName>
    </submittedName>
</protein>
<dbReference type="Proteomes" id="UP001589607">
    <property type="component" value="Unassembled WGS sequence"/>
</dbReference>
<keyword evidence="1" id="KW-0472">Membrane</keyword>
<dbReference type="RefSeq" id="WP_236456375.1">
    <property type="nucleotide sequence ID" value="NZ_CBCSGE010000014.1"/>
</dbReference>
<evidence type="ECO:0000313" key="2">
    <source>
        <dbReference type="EMBL" id="MFB9098473.1"/>
    </source>
</evidence>
<comment type="caution">
    <text evidence="2">The sequence shown here is derived from an EMBL/GenBank/DDBJ whole genome shotgun (WGS) entry which is preliminary data.</text>
</comment>
<feature type="transmembrane region" description="Helical" evidence="1">
    <location>
        <begin position="130"/>
        <end position="150"/>
    </location>
</feature>
<sequence length="171" mass="20093">MKRINYLQIILHFIATCFFIFSFQFYAAIYNIRVFKLTSENGVENVLKNAEDYGITIIDMWNFNSSAFISSLIAIIVVFIISILISVKRKWSVWNSLIVLILSFFLSHFDFFGLYTIKKYFSPGYFIDDLLISFLTSGSFFLAIGFVILFSKYLNRLIDNQKYNLFKISKY</sequence>